<dbReference type="Gene3D" id="3.50.70.10">
    <property type="match status" value="1"/>
</dbReference>
<feature type="domain" description="Chalcone isomerase" evidence="1">
    <location>
        <begin position="4"/>
        <end position="178"/>
    </location>
</feature>
<dbReference type="InterPro" id="IPR016089">
    <property type="entry name" value="Chalcone_isomerase_bundle_sf"/>
</dbReference>
<evidence type="ECO:0000313" key="3">
    <source>
        <dbReference type="Proteomes" id="UP001300502"/>
    </source>
</evidence>
<keyword evidence="3" id="KW-1185">Reference proteome</keyword>
<dbReference type="Pfam" id="PF16035">
    <property type="entry name" value="Chalcone_2"/>
    <property type="match status" value="1"/>
</dbReference>
<reference evidence="2 3" key="1">
    <citation type="submission" date="2022-07" db="EMBL/GenBank/DDBJ databases">
        <title>Genome-wide signatures of adaptation to extreme environments.</title>
        <authorList>
            <person name="Cho C.H."/>
            <person name="Yoon H.S."/>
        </authorList>
    </citation>
    <scope>NUCLEOTIDE SEQUENCE [LARGE SCALE GENOMIC DNA]</scope>
    <source>
        <strain evidence="2 3">108.79 E11</strain>
    </source>
</reference>
<comment type="caution">
    <text evidence="2">The sequence shown here is derived from an EMBL/GenBank/DDBJ whole genome shotgun (WGS) entry which is preliminary data.</text>
</comment>
<dbReference type="SUPFAM" id="SSF54626">
    <property type="entry name" value="Chalcone isomerase"/>
    <property type="match status" value="1"/>
</dbReference>
<dbReference type="Proteomes" id="UP001300502">
    <property type="component" value="Unassembled WGS sequence"/>
</dbReference>
<proteinExistence type="predicted"/>
<dbReference type="InterPro" id="IPR016088">
    <property type="entry name" value="Chalcone_isomerase_3-sand"/>
</dbReference>
<dbReference type="EMBL" id="JANCYU010000061">
    <property type="protein sequence ID" value="KAK4528220.1"/>
    <property type="molecule type" value="Genomic_DNA"/>
</dbReference>
<dbReference type="AlphaFoldDB" id="A0AAV9IL31"/>
<protein>
    <recommendedName>
        <fullName evidence="1">Chalcone isomerase domain-containing protein</fullName>
    </recommendedName>
</protein>
<evidence type="ECO:0000259" key="1">
    <source>
        <dbReference type="Pfam" id="PF16035"/>
    </source>
</evidence>
<dbReference type="PANTHER" id="PTHR47698:SF2">
    <property type="entry name" value="FATTY-ACID-BINDING PROTEIN 3, CHLOROPLASTIC"/>
    <property type="match status" value="1"/>
</dbReference>
<dbReference type="GO" id="GO:0016872">
    <property type="term" value="F:intramolecular lyase activity"/>
    <property type="evidence" value="ECO:0007669"/>
    <property type="project" value="InterPro"/>
</dbReference>
<dbReference type="InterPro" id="IPR016087">
    <property type="entry name" value="Chalcone_isomerase"/>
</dbReference>
<name>A0AAV9IL31_9RHOD</name>
<accession>A0AAV9IL31</accession>
<gene>
    <name evidence="2" type="ORF">GAYE_SCF53G6155</name>
</gene>
<dbReference type="InterPro" id="IPR036298">
    <property type="entry name" value="Chalcone_isomerase_sf"/>
</dbReference>
<dbReference type="PANTHER" id="PTHR47698">
    <property type="entry name" value="FATTY-ACID-BINDING PROTEIN 3, CHLOROPLASTIC"/>
    <property type="match status" value="1"/>
</dbReference>
<evidence type="ECO:0000313" key="2">
    <source>
        <dbReference type="EMBL" id="KAK4528220.1"/>
    </source>
</evidence>
<organism evidence="2 3">
    <name type="scientific">Galdieria yellowstonensis</name>
    <dbReference type="NCBI Taxonomy" id="3028027"/>
    <lineage>
        <taxon>Eukaryota</taxon>
        <taxon>Rhodophyta</taxon>
        <taxon>Bangiophyceae</taxon>
        <taxon>Galdieriales</taxon>
        <taxon>Galdieriaceae</taxon>
        <taxon>Galdieria</taxon>
    </lineage>
</organism>
<dbReference type="Gene3D" id="1.10.890.20">
    <property type="match status" value="1"/>
</dbReference>
<sequence length="189" mass="21281">MTPLRVKVYAVGVYVDEKAARSALSGMQYSSVEELERDEKFWSIFSTPRNDVAVGKEGEHRKAFGKTFRLVCIREVAGKHMQNGFDRGLLKRVREADKKMNMPDGKQALKKFNSFFLEKGSMQVGCELLFVCSPNGTVDTWIDGVHYGQVCNDALCWALCDMFLGMKPVSKEIKQQVADGCFSWLQSSS</sequence>